<evidence type="ECO:0000256" key="15">
    <source>
        <dbReference type="ARBA" id="ARBA00023305"/>
    </source>
</evidence>
<evidence type="ECO:0000256" key="2">
    <source>
        <dbReference type="ARBA" id="ARBA00005364"/>
    </source>
</evidence>
<evidence type="ECO:0000256" key="11">
    <source>
        <dbReference type="ARBA" id="ARBA00022847"/>
    </source>
</evidence>
<dbReference type="GO" id="GO:0008273">
    <property type="term" value="F:calcium, potassium:sodium antiporter activity"/>
    <property type="evidence" value="ECO:0007669"/>
    <property type="project" value="TreeGrafter"/>
</dbReference>
<dbReference type="NCBIfam" id="TIGR00367">
    <property type="entry name" value="calcium/sodium antiporter"/>
    <property type="match status" value="1"/>
</dbReference>
<keyword evidence="4" id="KW-0050">Antiport</keyword>
<feature type="transmembrane region" description="Helical" evidence="23">
    <location>
        <begin position="619"/>
        <end position="640"/>
    </location>
</feature>
<comment type="similarity">
    <text evidence="2">Belongs to the Ca(2+):cation antiporter (CaCA) (TC 2.A.19) family. SLC24A subfamily.</text>
</comment>
<keyword evidence="13" id="KW-0406">Ion transport</keyword>
<feature type="domain" description="Sodium/calcium exchanger membrane region" evidence="24">
    <location>
        <begin position="164"/>
        <end position="305"/>
    </location>
</feature>
<feature type="region of interest" description="Disordered" evidence="22">
    <location>
        <begin position="331"/>
        <end position="385"/>
    </location>
</feature>
<dbReference type="GO" id="GO:0015293">
    <property type="term" value="F:symporter activity"/>
    <property type="evidence" value="ECO:0007669"/>
    <property type="project" value="UniProtKB-KW"/>
</dbReference>
<evidence type="ECO:0000256" key="4">
    <source>
        <dbReference type="ARBA" id="ARBA00022449"/>
    </source>
</evidence>
<gene>
    <name evidence="25" type="primary">SLC24A1</name>
</gene>
<comment type="function">
    <text evidence="21">Calcium, potassium:sodium antiporter that transports 1 Ca(2+) and 1 K(+) in exchange for 4 Na(+). Critical component of the visual transduction cascade, controlling the calcium concentration of outer segments during light and darkness. Light causes a rapid lowering of cytosolic free calcium in the outer segment of both retinal rod and cone photoreceptors and the light-induced lowering of calcium is caused by extrusion via this protein which plays a key role in the process of light adaptation.</text>
</comment>
<feature type="transmembrane region" description="Helical" evidence="23">
    <location>
        <begin position="263"/>
        <end position="282"/>
    </location>
</feature>
<feature type="compositionally biased region" description="Pro residues" evidence="22">
    <location>
        <begin position="341"/>
        <end position="354"/>
    </location>
</feature>
<feature type="transmembrane region" description="Helical" evidence="23">
    <location>
        <begin position="229"/>
        <end position="251"/>
    </location>
</feature>
<feature type="transmembrane region" description="Helical" evidence="23">
    <location>
        <begin position="549"/>
        <end position="573"/>
    </location>
</feature>
<feature type="transmembrane region" description="Helical" evidence="23">
    <location>
        <begin position="585"/>
        <end position="607"/>
    </location>
</feature>
<feature type="region of interest" description="Disordered" evidence="22">
    <location>
        <begin position="36"/>
        <end position="87"/>
    </location>
</feature>
<feature type="compositionally biased region" description="Acidic residues" evidence="22">
    <location>
        <begin position="47"/>
        <end position="56"/>
    </location>
</feature>
<reference evidence="25" key="1">
    <citation type="submission" date="2025-08" db="UniProtKB">
        <authorList>
            <consortium name="Ensembl"/>
        </authorList>
    </citation>
    <scope>IDENTIFICATION</scope>
</reference>
<evidence type="ECO:0000256" key="22">
    <source>
        <dbReference type="SAM" id="MobiDB-lite"/>
    </source>
</evidence>
<evidence type="ECO:0000313" key="25">
    <source>
        <dbReference type="Ensembl" id="ENSGMOP00000037355.1"/>
    </source>
</evidence>
<dbReference type="InterPro" id="IPR004837">
    <property type="entry name" value="NaCa_Exmemb"/>
</dbReference>
<proteinExistence type="inferred from homology"/>
<feature type="region of interest" description="Disordered" evidence="22">
    <location>
        <begin position="418"/>
        <end position="514"/>
    </location>
</feature>
<feature type="domain" description="Sodium/calcium exchanger membrane region" evidence="24">
    <location>
        <begin position="551"/>
        <end position="699"/>
    </location>
</feature>
<dbReference type="GO" id="GO:0006874">
    <property type="term" value="P:intracellular calcium ion homeostasis"/>
    <property type="evidence" value="ECO:0007669"/>
    <property type="project" value="TreeGrafter"/>
</dbReference>
<evidence type="ECO:0000256" key="14">
    <source>
        <dbReference type="ARBA" id="ARBA00023136"/>
    </source>
</evidence>
<keyword evidence="15" id="KW-0844">Vision</keyword>
<keyword evidence="10" id="KW-0106">Calcium</keyword>
<dbReference type="Pfam" id="PF01699">
    <property type="entry name" value="Na_Ca_ex"/>
    <property type="match status" value="2"/>
</dbReference>
<dbReference type="Proteomes" id="UP000694546">
    <property type="component" value="Chromosome 14"/>
</dbReference>
<evidence type="ECO:0000256" key="3">
    <source>
        <dbReference type="ARBA" id="ARBA00022448"/>
    </source>
</evidence>
<evidence type="ECO:0000256" key="20">
    <source>
        <dbReference type="ARBA" id="ARBA00042684"/>
    </source>
</evidence>
<keyword evidence="26" id="KW-1185">Reference proteome</keyword>
<sequence length="712" mass="78498">MHRPQRRRLQWSRVLFFISAVLLCCLYSLTLRAKLSEPRSSSSSSSSEEEEQEEEVPGQRRHTREVTSPNVTETATVPPGHLRTPPPLVITVNRTDIEQCIYVEPATPVPRPTERPPPDVTVAMSPTPSPAPPTSDLPPLRKGDYPEDMFSVEQRQQGWVALHVVGMVYMFVALAIVCDEFFVPTLEVITDKLEISDDVAGATFMAAGGSAPELFTSLIGVFISHSNVGIGTIVGSAVFNILFVIGMCAIFSREMLHLTWWPLFRDVSFYILDLVMLIAFFLDNVIMWWESAMLVMGYVCYVIFMKFNSPIERAVKRQINKHVNTVKVWTAEEPTKDSEQSPPPPPPPPPPPGPKEVTPKAEPSPVRSRSPAEPQEGKVRLRVRPVLQRGGSSASLHNTSLRCTIFQLMIHTLDPLGEDDELEPAQTSAPSGQAGEPSTSQQAKTEKRTAGGAGEQANTAKETVPEAGESDGSGDSDGEKSSEVEDSSEASVGDANEEEEKAEEEMEEPLSLEWPDTRRKQATYLILLPIVFPLWLTVPDVRNPASRKFFAVTFMGSILWIGVFSYLMVWWAHQVGETVGISEEIMGLTILAAGTSIPDLITSVIVARKGLGDMAVSSSVGSNIFDITIGLPVPWLMYSLSHGNQPIQVRSNGLFCAIVLLFLMLLFVIISIAACRWRMSRGLGLTMFVLYFLFLVLSVMLEDRILTCPVSI</sequence>
<keyword evidence="12 23" id="KW-1133">Transmembrane helix</keyword>
<feature type="compositionally biased region" description="Pro residues" evidence="22">
    <location>
        <begin position="127"/>
        <end position="136"/>
    </location>
</feature>
<dbReference type="GO" id="GO:0007601">
    <property type="term" value="P:visual perception"/>
    <property type="evidence" value="ECO:0007669"/>
    <property type="project" value="UniProtKB-KW"/>
</dbReference>
<keyword evidence="9 23" id="KW-0812">Transmembrane</keyword>
<accession>A0A8C5B0N9</accession>
<evidence type="ECO:0000256" key="9">
    <source>
        <dbReference type="ARBA" id="ARBA00022692"/>
    </source>
</evidence>
<feature type="transmembrane region" description="Helical" evidence="23">
    <location>
        <begin position="199"/>
        <end position="223"/>
    </location>
</feature>
<evidence type="ECO:0000256" key="18">
    <source>
        <dbReference type="ARBA" id="ARBA00042035"/>
    </source>
</evidence>
<evidence type="ECO:0000256" key="5">
    <source>
        <dbReference type="ARBA" id="ARBA00022475"/>
    </source>
</evidence>
<evidence type="ECO:0000256" key="8">
    <source>
        <dbReference type="ARBA" id="ARBA00022606"/>
    </source>
</evidence>
<keyword evidence="8" id="KW-0716">Sensory transduction</keyword>
<evidence type="ECO:0000313" key="26">
    <source>
        <dbReference type="Proteomes" id="UP000694546"/>
    </source>
</evidence>
<dbReference type="GO" id="GO:0060291">
    <property type="term" value="P:long-term synaptic potentiation"/>
    <property type="evidence" value="ECO:0007669"/>
    <property type="project" value="TreeGrafter"/>
</dbReference>
<feature type="compositionally biased region" description="Acidic residues" evidence="22">
    <location>
        <begin position="495"/>
        <end position="510"/>
    </location>
</feature>
<dbReference type="PANTHER" id="PTHR10846">
    <property type="entry name" value="SODIUM/POTASSIUM/CALCIUM EXCHANGER"/>
    <property type="match status" value="1"/>
</dbReference>
<dbReference type="GO" id="GO:0060292">
    <property type="term" value="P:long-term synaptic depression"/>
    <property type="evidence" value="ECO:0007669"/>
    <property type="project" value="TreeGrafter"/>
</dbReference>
<evidence type="ECO:0000256" key="12">
    <source>
        <dbReference type="ARBA" id="ARBA00022989"/>
    </source>
</evidence>
<reference evidence="25" key="2">
    <citation type="submission" date="2025-09" db="UniProtKB">
        <authorList>
            <consortium name="Ensembl"/>
        </authorList>
    </citation>
    <scope>IDENTIFICATION</scope>
</reference>
<keyword evidence="5" id="KW-1003">Cell membrane</keyword>
<evidence type="ECO:0000256" key="1">
    <source>
        <dbReference type="ARBA" id="ARBA00004651"/>
    </source>
</evidence>
<evidence type="ECO:0000256" key="16">
    <source>
        <dbReference type="ARBA" id="ARBA00033627"/>
    </source>
</evidence>
<dbReference type="AlphaFoldDB" id="A0A8C5B0N9"/>
<protein>
    <recommendedName>
        <fullName evidence="17">Sodium/potassium/calcium exchanger 1</fullName>
    </recommendedName>
    <alternativeName>
        <fullName evidence="18">Na(+)/K(+)/Ca(2+)-exchange protein 1</fullName>
    </alternativeName>
    <alternativeName>
        <fullName evidence="19">Retinal rod Na-Ca+K exchanger</fullName>
    </alternativeName>
    <alternativeName>
        <fullName evidence="20">Solute carrier family 24 member 1</fullName>
    </alternativeName>
</protein>
<dbReference type="Gene3D" id="1.20.1420.30">
    <property type="entry name" value="NCX, central ion-binding region"/>
    <property type="match status" value="2"/>
</dbReference>
<keyword evidence="14 23" id="KW-0472">Membrane</keyword>
<comment type="subcellular location">
    <subcellularLocation>
        <location evidence="1">Cell membrane</location>
        <topology evidence="1">Multi-pass membrane protein</topology>
    </subcellularLocation>
</comment>
<evidence type="ECO:0000256" key="10">
    <source>
        <dbReference type="ARBA" id="ARBA00022837"/>
    </source>
</evidence>
<dbReference type="InterPro" id="IPR044880">
    <property type="entry name" value="NCX_ion-bd_dom_sf"/>
</dbReference>
<organism evidence="25 26">
    <name type="scientific">Gadus morhua</name>
    <name type="common">Atlantic cod</name>
    <dbReference type="NCBI Taxonomy" id="8049"/>
    <lineage>
        <taxon>Eukaryota</taxon>
        <taxon>Metazoa</taxon>
        <taxon>Chordata</taxon>
        <taxon>Craniata</taxon>
        <taxon>Vertebrata</taxon>
        <taxon>Euteleostomi</taxon>
        <taxon>Actinopterygii</taxon>
        <taxon>Neopterygii</taxon>
        <taxon>Teleostei</taxon>
        <taxon>Neoteleostei</taxon>
        <taxon>Acanthomorphata</taxon>
        <taxon>Zeiogadaria</taxon>
        <taxon>Gadariae</taxon>
        <taxon>Gadiformes</taxon>
        <taxon>Gadoidei</taxon>
        <taxon>Gadidae</taxon>
        <taxon>Gadus</taxon>
    </lineage>
</organism>
<dbReference type="InterPro" id="IPR004481">
    <property type="entry name" value="K/Na/Ca-exchanger"/>
</dbReference>
<evidence type="ECO:0000256" key="7">
    <source>
        <dbReference type="ARBA" id="ARBA00022568"/>
    </source>
</evidence>
<dbReference type="PANTHER" id="PTHR10846:SF36">
    <property type="entry name" value="SODIUM_POTASSIUM_CALCIUM EXCHANGER 1"/>
    <property type="match status" value="1"/>
</dbReference>
<evidence type="ECO:0000256" key="17">
    <source>
        <dbReference type="ARBA" id="ARBA00040585"/>
    </source>
</evidence>
<feature type="transmembrane region" description="Helical" evidence="23">
    <location>
        <begin position="682"/>
        <end position="701"/>
    </location>
</feature>
<evidence type="ECO:0000256" key="19">
    <source>
        <dbReference type="ARBA" id="ARBA00042297"/>
    </source>
</evidence>
<feature type="region of interest" description="Disordered" evidence="22">
    <location>
        <begin position="105"/>
        <end position="143"/>
    </location>
</feature>
<keyword evidence="6" id="KW-0597">Phosphoprotein</keyword>
<comment type="catalytic activity">
    <reaction evidence="16">
        <text>Ca(2+)(out) + K(+)(out) + 4 Na(+)(in) = Ca(2+)(in) + K(+)(in) + 4 Na(+)(out)</text>
        <dbReference type="Rhea" id="RHEA:69967"/>
        <dbReference type="ChEBI" id="CHEBI:29101"/>
        <dbReference type="ChEBI" id="CHEBI:29103"/>
        <dbReference type="ChEBI" id="CHEBI:29108"/>
    </reaction>
</comment>
<evidence type="ECO:0000259" key="24">
    <source>
        <dbReference type="Pfam" id="PF01699"/>
    </source>
</evidence>
<keyword evidence="3" id="KW-0813">Transport</keyword>
<feature type="compositionally biased region" description="Polar residues" evidence="22">
    <location>
        <begin position="425"/>
        <end position="443"/>
    </location>
</feature>
<evidence type="ECO:0000256" key="6">
    <source>
        <dbReference type="ARBA" id="ARBA00022553"/>
    </source>
</evidence>
<dbReference type="GO" id="GO:0005886">
    <property type="term" value="C:plasma membrane"/>
    <property type="evidence" value="ECO:0007669"/>
    <property type="project" value="UniProtKB-SubCell"/>
</dbReference>
<keyword evidence="7" id="KW-0109">Calcium transport</keyword>
<evidence type="ECO:0000256" key="23">
    <source>
        <dbReference type="SAM" id="Phobius"/>
    </source>
</evidence>
<evidence type="ECO:0000256" key="13">
    <source>
        <dbReference type="ARBA" id="ARBA00023065"/>
    </source>
</evidence>
<feature type="compositionally biased region" description="Polar residues" evidence="22">
    <location>
        <begin position="66"/>
        <end position="75"/>
    </location>
</feature>
<evidence type="ECO:0000256" key="21">
    <source>
        <dbReference type="ARBA" id="ARBA00045976"/>
    </source>
</evidence>
<feature type="transmembrane region" description="Helical" evidence="23">
    <location>
        <begin position="159"/>
        <end position="178"/>
    </location>
</feature>
<dbReference type="Ensembl" id="ENSGMOT00000074013.1">
    <property type="protein sequence ID" value="ENSGMOP00000037355.1"/>
    <property type="gene ID" value="ENSGMOG00000026384.1"/>
</dbReference>
<dbReference type="GeneTree" id="ENSGT01030000234532"/>
<name>A0A8C5B0N9_GADMO</name>
<keyword evidence="11" id="KW-0769">Symport</keyword>
<feature type="transmembrane region" description="Helical" evidence="23">
    <location>
        <begin position="652"/>
        <end position="675"/>
    </location>
</feature>
<dbReference type="OrthoDB" id="2127281at2759"/>
<dbReference type="GO" id="GO:0005262">
    <property type="term" value="F:calcium channel activity"/>
    <property type="evidence" value="ECO:0007669"/>
    <property type="project" value="TreeGrafter"/>
</dbReference>